<dbReference type="KEGG" id="vg:55011157"/>
<feature type="region of interest" description="Disordered" evidence="1">
    <location>
        <begin position="1"/>
        <end position="20"/>
    </location>
</feature>
<proteinExistence type="predicted"/>
<organism evidence="2 3">
    <name type="scientific">Arthrobacter phage Sonali</name>
    <dbReference type="NCBI Taxonomy" id="2510495"/>
    <lineage>
        <taxon>Viruses</taxon>
        <taxon>Duplodnaviria</taxon>
        <taxon>Heunggongvirae</taxon>
        <taxon>Uroviricota</taxon>
        <taxon>Caudoviricetes</taxon>
        <taxon>Sonalivirus</taxon>
        <taxon>Sonalivirus sonali</taxon>
    </lineage>
</organism>
<evidence type="ECO:0000313" key="3">
    <source>
        <dbReference type="Proteomes" id="UP000289206"/>
    </source>
</evidence>
<dbReference type="GeneID" id="55011157"/>
<accession>A0A411CQI4</accession>
<reference evidence="2 3" key="1">
    <citation type="submission" date="2019-01" db="EMBL/GenBank/DDBJ databases">
        <authorList>
            <person name="Adair T.L."/>
            <person name="Lucas L.G."/>
            <person name="Young A.M."/>
            <person name="Antrich S.C."/>
            <person name="Baird A.G."/>
            <person name="Dunn E.L."/>
            <person name="Fernandes B.I."/>
            <person name="Fraley E.G."/>
            <person name="Ghanem A.X."/>
            <person name="Gilbert M.G."/>
            <person name="Morris T.B."/>
            <person name="Nortch B.D."/>
            <person name="Overcash M.E."/>
            <person name="Pavleszek K.E."/>
            <person name="Pellegrini L.I.O."/>
            <person name="Pham L.T."/>
            <person name="Rule L.S."/>
            <person name="Schultz E.M."/>
            <person name="Smith J."/>
            <person name="Thong B.J."/>
            <person name="Turner H.A."/>
            <person name="Walker G."/>
            <person name="Whitaker Z.J."/>
            <person name="Wilsey R.N."/>
            <person name="Yanney R.L."/>
            <person name="Klyczek K."/>
            <person name="Garlena R.A."/>
            <person name="Russell D.A."/>
            <person name="Pope W.H."/>
            <person name="Jacobs-Sera D."/>
            <person name="Hatfull G.F."/>
        </authorList>
    </citation>
    <scope>NUCLEOTIDE SEQUENCE [LARGE SCALE GENOMIC DNA]</scope>
</reference>
<evidence type="ECO:0000313" key="2">
    <source>
        <dbReference type="EMBL" id="QAY16178.1"/>
    </source>
</evidence>
<dbReference type="Proteomes" id="UP000289206">
    <property type="component" value="Segment"/>
</dbReference>
<protein>
    <submittedName>
        <fullName evidence="2">Uncharacterized protein</fullName>
    </submittedName>
</protein>
<sequence>MSRKRKPNSGNPARPQPIAQVPTVKRLYRLMEDAVKLTGELQDKLPDDAYLNLRAGTLGLMFTYAHMTGLPRPDQYLTPIEGDAAA</sequence>
<keyword evidence="3" id="KW-1185">Reference proteome</keyword>
<gene>
    <name evidence="2" type="primary">66</name>
    <name evidence="2" type="ORF">SEA_SONALI_66</name>
</gene>
<dbReference type="RefSeq" id="YP_009819739.1">
    <property type="nucleotide sequence ID" value="NC_048152.1"/>
</dbReference>
<evidence type="ECO:0000256" key="1">
    <source>
        <dbReference type="SAM" id="MobiDB-lite"/>
    </source>
</evidence>
<name>A0A411CQI4_9CAUD</name>
<dbReference type="EMBL" id="MK411746">
    <property type="protein sequence ID" value="QAY16178.1"/>
    <property type="molecule type" value="Genomic_DNA"/>
</dbReference>